<evidence type="ECO:0000313" key="1">
    <source>
        <dbReference type="EMBL" id="KAF2469381.1"/>
    </source>
</evidence>
<proteinExistence type="predicted"/>
<evidence type="ECO:0000313" key="2">
    <source>
        <dbReference type="Proteomes" id="UP000799755"/>
    </source>
</evidence>
<name>A0ACB6QR27_9PLEO</name>
<sequence>MAWITLPFAIGVTLISSLAWLIYVSYRQRAKIHQLRRQGFRMPQNWSWIFGHLLVLQKARSKFPSDAAAWTTALRELALGATDTEVLLVDLWPVSPPLLIVADPEVAVQITNKYNLPKTRHNSEDSMKPIVGGPSIISMNGEEWKLWRGLFNPGFSAANMTTYVPYIVDCVQVFCEKLEERAGKVLFQLEDLTTRLTTEVIAKVTLDVDLNYQHQDHVLPHAFNTIINWHSMWNPMIWANPLRPLVQKYYGRIIKRFIRKELQARFLELQTGQTSIAKRGRAKSIIAIALEGYIAEQGNASGNSTSTGELNEHFTGYASNQIRLFLFAGNDTTSSSIIYLYHLLSQNPLVLEKLRVEHDAIFGPNVVEATDMLKEKPALLNQCHYTLAVVKETLRHYAPAGTLRSGVSNVVLTDRHNNSYPMDGICATIIHAAMHMNPYFWVRPTEFLPERFVVDPEHELYPNPAAYRPFEQGPRNCPGITLVYNEMRIALVLTARRFIVQPAYEEWDELQAMNMGFLKTLGKRLGVVATEPNTVYGDRAYQTDTAGTHPKDGYPCRVELLNRSL</sequence>
<gene>
    <name evidence="1" type="ORF">BDR25DRAFT_343756</name>
</gene>
<keyword evidence="2" id="KW-1185">Reference proteome</keyword>
<dbReference type="EMBL" id="MU003512">
    <property type="protein sequence ID" value="KAF2469381.1"/>
    <property type="molecule type" value="Genomic_DNA"/>
</dbReference>
<protein>
    <submittedName>
        <fullName evidence="1">Cytochrome P450</fullName>
    </submittedName>
</protein>
<accession>A0ACB6QR27</accession>
<organism evidence="1 2">
    <name type="scientific">Lindgomyces ingoldianus</name>
    <dbReference type="NCBI Taxonomy" id="673940"/>
    <lineage>
        <taxon>Eukaryota</taxon>
        <taxon>Fungi</taxon>
        <taxon>Dikarya</taxon>
        <taxon>Ascomycota</taxon>
        <taxon>Pezizomycotina</taxon>
        <taxon>Dothideomycetes</taxon>
        <taxon>Pleosporomycetidae</taxon>
        <taxon>Pleosporales</taxon>
        <taxon>Lindgomycetaceae</taxon>
        <taxon>Lindgomyces</taxon>
    </lineage>
</organism>
<reference evidence="1" key="1">
    <citation type="journal article" date="2020" name="Stud. Mycol.">
        <title>101 Dothideomycetes genomes: a test case for predicting lifestyles and emergence of pathogens.</title>
        <authorList>
            <person name="Haridas S."/>
            <person name="Albert R."/>
            <person name="Binder M."/>
            <person name="Bloem J."/>
            <person name="Labutti K."/>
            <person name="Salamov A."/>
            <person name="Andreopoulos B."/>
            <person name="Baker S."/>
            <person name="Barry K."/>
            <person name="Bills G."/>
            <person name="Bluhm B."/>
            <person name="Cannon C."/>
            <person name="Castanera R."/>
            <person name="Culley D."/>
            <person name="Daum C."/>
            <person name="Ezra D."/>
            <person name="Gonzalez J."/>
            <person name="Henrissat B."/>
            <person name="Kuo A."/>
            <person name="Liang C."/>
            <person name="Lipzen A."/>
            <person name="Lutzoni F."/>
            <person name="Magnuson J."/>
            <person name="Mondo S."/>
            <person name="Nolan M."/>
            <person name="Ohm R."/>
            <person name="Pangilinan J."/>
            <person name="Park H.-J."/>
            <person name="Ramirez L."/>
            <person name="Alfaro M."/>
            <person name="Sun H."/>
            <person name="Tritt A."/>
            <person name="Yoshinaga Y."/>
            <person name="Zwiers L.-H."/>
            <person name="Turgeon B."/>
            <person name="Goodwin S."/>
            <person name="Spatafora J."/>
            <person name="Crous P."/>
            <person name="Grigoriev I."/>
        </authorList>
    </citation>
    <scope>NUCLEOTIDE SEQUENCE</scope>
    <source>
        <strain evidence="1">ATCC 200398</strain>
    </source>
</reference>
<comment type="caution">
    <text evidence="1">The sequence shown here is derived from an EMBL/GenBank/DDBJ whole genome shotgun (WGS) entry which is preliminary data.</text>
</comment>
<dbReference type="Proteomes" id="UP000799755">
    <property type="component" value="Unassembled WGS sequence"/>
</dbReference>